<evidence type="ECO:0000313" key="3">
    <source>
        <dbReference type="Proteomes" id="UP000185192"/>
    </source>
</evidence>
<keyword evidence="1" id="KW-0812">Transmembrane</keyword>
<evidence type="ECO:0000313" key="2">
    <source>
        <dbReference type="EMBL" id="SIO18128.1"/>
    </source>
</evidence>
<accession>A0A1N6HE59</accession>
<name>A0A1N6HE59_9SPHN</name>
<keyword evidence="1" id="KW-1133">Transmembrane helix</keyword>
<sequence length="110" mass="12044">MFRHWLSREWSAIAIVAMIVAALVYSYGIEQRAEMGPFTATEATIVSFGSSAGYSARGADNMVVMVKTGEGVIMRTRVPIVLLRQCRVGDSVEAESNGHVIKIDPQSCRH</sequence>
<dbReference type="Proteomes" id="UP000185192">
    <property type="component" value="Unassembled WGS sequence"/>
</dbReference>
<feature type="transmembrane region" description="Helical" evidence="1">
    <location>
        <begin position="12"/>
        <end position="29"/>
    </location>
</feature>
<evidence type="ECO:0000256" key="1">
    <source>
        <dbReference type="SAM" id="Phobius"/>
    </source>
</evidence>
<keyword evidence="3" id="KW-1185">Reference proteome</keyword>
<reference evidence="3" key="1">
    <citation type="submission" date="2016-11" db="EMBL/GenBank/DDBJ databases">
        <authorList>
            <person name="Varghese N."/>
            <person name="Submissions S."/>
        </authorList>
    </citation>
    <scope>NUCLEOTIDE SEQUENCE [LARGE SCALE GENOMIC DNA]</scope>
    <source>
        <strain evidence="3">DSM 22363</strain>
    </source>
</reference>
<dbReference type="EMBL" id="FSQW01000002">
    <property type="protein sequence ID" value="SIO18128.1"/>
    <property type="molecule type" value="Genomic_DNA"/>
</dbReference>
<dbReference type="STRING" id="1123272.SAMN02745824_3251"/>
<keyword evidence="1" id="KW-0472">Membrane</keyword>
<proteinExistence type="predicted"/>
<gene>
    <name evidence="2" type="ORF">SAMN02745824_3251</name>
</gene>
<organism evidence="2 3">
    <name type="scientific">Parasphingorhabdus marina DSM 22363</name>
    <dbReference type="NCBI Taxonomy" id="1123272"/>
    <lineage>
        <taxon>Bacteria</taxon>
        <taxon>Pseudomonadati</taxon>
        <taxon>Pseudomonadota</taxon>
        <taxon>Alphaproteobacteria</taxon>
        <taxon>Sphingomonadales</taxon>
        <taxon>Sphingomonadaceae</taxon>
        <taxon>Parasphingorhabdus</taxon>
    </lineage>
</organism>
<protein>
    <submittedName>
        <fullName evidence="2">Uncharacterized protein</fullName>
    </submittedName>
</protein>
<dbReference type="AlphaFoldDB" id="A0A1N6HE59"/>